<accession>A0AAV9CFT0</accession>
<feature type="region of interest" description="Disordered" evidence="1">
    <location>
        <begin position="68"/>
        <end position="92"/>
    </location>
</feature>
<organism evidence="2 3">
    <name type="scientific">Acorus calamus</name>
    <name type="common">Sweet flag</name>
    <dbReference type="NCBI Taxonomy" id="4465"/>
    <lineage>
        <taxon>Eukaryota</taxon>
        <taxon>Viridiplantae</taxon>
        <taxon>Streptophyta</taxon>
        <taxon>Embryophyta</taxon>
        <taxon>Tracheophyta</taxon>
        <taxon>Spermatophyta</taxon>
        <taxon>Magnoliopsida</taxon>
        <taxon>Liliopsida</taxon>
        <taxon>Acoraceae</taxon>
        <taxon>Acorus</taxon>
    </lineage>
</organism>
<comment type="caution">
    <text evidence="2">The sequence shown here is derived from an EMBL/GenBank/DDBJ whole genome shotgun (WGS) entry which is preliminary data.</text>
</comment>
<name>A0AAV9CFT0_ACOCL</name>
<evidence type="ECO:0000313" key="2">
    <source>
        <dbReference type="EMBL" id="KAK1286942.1"/>
    </source>
</evidence>
<keyword evidence="3" id="KW-1185">Reference proteome</keyword>
<gene>
    <name evidence="2" type="ORF">QJS10_CPB20g00789</name>
</gene>
<dbReference type="EMBL" id="JAUJYO010000020">
    <property type="protein sequence ID" value="KAK1286942.1"/>
    <property type="molecule type" value="Genomic_DNA"/>
</dbReference>
<protein>
    <submittedName>
        <fullName evidence="2">Uncharacterized protein</fullName>
    </submittedName>
</protein>
<evidence type="ECO:0000256" key="1">
    <source>
        <dbReference type="SAM" id="MobiDB-lite"/>
    </source>
</evidence>
<sequence>MRERYGQLSRGWEKVPRPTRRMMHVLKGIFALAEKFGETINWGWGKARGLTSGRMCGGKGALCAHGSLWHSRPPGGKGASWETSGMRPLGNG</sequence>
<dbReference type="AlphaFoldDB" id="A0AAV9CFT0"/>
<reference evidence="2" key="1">
    <citation type="journal article" date="2023" name="Nat. Commun.">
        <title>Diploid and tetraploid genomes of Acorus and the evolution of monocots.</title>
        <authorList>
            <person name="Ma L."/>
            <person name="Liu K.W."/>
            <person name="Li Z."/>
            <person name="Hsiao Y.Y."/>
            <person name="Qi Y."/>
            <person name="Fu T."/>
            <person name="Tang G.D."/>
            <person name="Zhang D."/>
            <person name="Sun W.H."/>
            <person name="Liu D.K."/>
            <person name="Li Y."/>
            <person name="Chen G.Z."/>
            <person name="Liu X.D."/>
            <person name="Liao X.Y."/>
            <person name="Jiang Y.T."/>
            <person name="Yu X."/>
            <person name="Hao Y."/>
            <person name="Huang J."/>
            <person name="Zhao X.W."/>
            <person name="Ke S."/>
            <person name="Chen Y.Y."/>
            <person name="Wu W.L."/>
            <person name="Hsu J.L."/>
            <person name="Lin Y.F."/>
            <person name="Huang M.D."/>
            <person name="Li C.Y."/>
            <person name="Huang L."/>
            <person name="Wang Z.W."/>
            <person name="Zhao X."/>
            <person name="Zhong W.Y."/>
            <person name="Peng D.H."/>
            <person name="Ahmad S."/>
            <person name="Lan S."/>
            <person name="Zhang J.S."/>
            <person name="Tsai W.C."/>
            <person name="Van de Peer Y."/>
            <person name="Liu Z.J."/>
        </authorList>
    </citation>
    <scope>NUCLEOTIDE SEQUENCE</scope>
    <source>
        <strain evidence="2">CP</strain>
    </source>
</reference>
<evidence type="ECO:0000313" key="3">
    <source>
        <dbReference type="Proteomes" id="UP001180020"/>
    </source>
</evidence>
<proteinExistence type="predicted"/>
<dbReference type="Proteomes" id="UP001180020">
    <property type="component" value="Unassembled WGS sequence"/>
</dbReference>
<reference evidence="2" key="2">
    <citation type="submission" date="2023-06" db="EMBL/GenBank/DDBJ databases">
        <authorList>
            <person name="Ma L."/>
            <person name="Liu K.-W."/>
            <person name="Li Z."/>
            <person name="Hsiao Y.-Y."/>
            <person name="Qi Y."/>
            <person name="Fu T."/>
            <person name="Tang G."/>
            <person name="Zhang D."/>
            <person name="Sun W.-H."/>
            <person name="Liu D.-K."/>
            <person name="Li Y."/>
            <person name="Chen G.-Z."/>
            <person name="Liu X.-D."/>
            <person name="Liao X.-Y."/>
            <person name="Jiang Y.-T."/>
            <person name="Yu X."/>
            <person name="Hao Y."/>
            <person name="Huang J."/>
            <person name="Zhao X.-W."/>
            <person name="Ke S."/>
            <person name="Chen Y.-Y."/>
            <person name="Wu W.-L."/>
            <person name="Hsu J.-L."/>
            <person name="Lin Y.-F."/>
            <person name="Huang M.-D."/>
            <person name="Li C.-Y."/>
            <person name="Huang L."/>
            <person name="Wang Z.-W."/>
            <person name="Zhao X."/>
            <person name="Zhong W.-Y."/>
            <person name="Peng D.-H."/>
            <person name="Ahmad S."/>
            <person name="Lan S."/>
            <person name="Zhang J.-S."/>
            <person name="Tsai W.-C."/>
            <person name="Van De Peer Y."/>
            <person name="Liu Z.-J."/>
        </authorList>
    </citation>
    <scope>NUCLEOTIDE SEQUENCE</scope>
    <source>
        <strain evidence="2">CP</strain>
        <tissue evidence="2">Leaves</tissue>
    </source>
</reference>